<dbReference type="PANTHER" id="PTHR12763:SF28">
    <property type="entry name" value="GEO10507P1-RELATED"/>
    <property type="match status" value="1"/>
</dbReference>
<dbReference type="EMBL" id="JACIJP010000004">
    <property type="protein sequence ID" value="MBB6124932.1"/>
    <property type="molecule type" value="Genomic_DNA"/>
</dbReference>
<comment type="caution">
    <text evidence="8">The sequence shown here is derived from an EMBL/GenBank/DDBJ whole genome shotgun (WGS) entry which is preliminary data.</text>
</comment>
<protein>
    <recommendedName>
        <fullName evidence="7">J domain-containing protein</fullName>
    </recommendedName>
</protein>
<comment type="subcellular location">
    <subcellularLocation>
        <location evidence="1">Membrane</location>
        <topology evidence="1">Single-pass membrane protein</topology>
    </subcellularLocation>
</comment>
<organism evidence="8 9">
    <name type="scientific">Sphingobium subterraneum</name>
    <dbReference type="NCBI Taxonomy" id="627688"/>
    <lineage>
        <taxon>Bacteria</taxon>
        <taxon>Pseudomonadati</taxon>
        <taxon>Pseudomonadota</taxon>
        <taxon>Alphaproteobacteria</taxon>
        <taxon>Sphingomonadales</taxon>
        <taxon>Sphingomonadaceae</taxon>
        <taxon>Sphingobium</taxon>
    </lineage>
</organism>
<dbReference type="RefSeq" id="WP_184081221.1">
    <property type="nucleotide sequence ID" value="NZ_JACIJP010000004.1"/>
</dbReference>
<dbReference type="GO" id="GO:0016020">
    <property type="term" value="C:membrane"/>
    <property type="evidence" value="ECO:0007669"/>
    <property type="project" value="UniProtKB-SubCell"/>
</dbReference>
<keyword evidence="4 6" id="KW-0472">Membrane</keyword>
<evidence type="ECO:0000313" key="9">
    <source>
        <dbReference type="Proteomes" id="UP000552700"/>
    </source>
</evidence>
<keyword evidence="2 6" id="KW-0812">Transmembrane</keyword>
<evidence type="ECO:0000256" key="6">
    <source>
        <dbReference type="SAM" id="Phobius"/>
    </source>
</evidence>
<name>A0A841J3M4_9SPHN</name>
<evidence type="ECO:0000313" key="8">
    <source>
        <dbReference type="EMBL" id="MBB6124932.1"/>
    </source>
</evidence>
<accession>A0A841J3M4</accession>
<dbReference type="PANTHER" id="PTHR12763">
    <property type="match status" value="1"/>
</dbReference>
<feature type="transmembrane region" description="Helical" evidence="6">
    <location>
        <begin position="35"/>
        <end position="63"/>
    </location>
</feature>
<sequence length="160" mass="16680">MGGLLLLLVVGLAAWLVFTGRLRRMTGTDGIMLGMAIVGAAMAAKGNALIGGVPLGLALLYAWRRWQGGKRAPKPTTFAASMAETEAVAEARALLGLSTDADEAAIRAAHRHLIAKIHPDAGGTQALAEKINGARNILLRHLVERAGSHPSSHPEQTGNP</sequence>
<dbReference type="CDD" id="cd06257">
    <property type="entry name" value="DnaJ"/>
    <property type="match status" value="1"/>
</dbReference>
<gene>
    <name evidence="8" type="ORF">FHS92_002685</name>
</gene>
<dbReference type="SMART" id="SM00271">
    <property type="entry name" value="DnaJ"/>
    <property type="match status" value="1"/>
</dbReference>
<evidence type="ECO:0000256" key="3">
    <source>
        <dbReference type="ARBA" id="ARBA00022989"/>
    </source>
</evidence>
<evidence type="ECO:0000256" key="4">
    <source>
        <dbReference type="ARBA" id="ARBA00023136"/>
    </source>
</evidence>
<reference evidence="8 9" key="1">
    <citation type="submission" date="2020-08" db="EMBL/GenBank/DDBJ databases">
        <title>Genomic Encyclopedia of Type Strains, Phase IV (KMG-IV): sequencing the most valuable type-strain genomes for metagenomic binning, comparative biology and taxonomic classification.</title>
        <authorList>
            <person name="Goeker M."/>
        </authorList>
    </citation>
    <scope>NUCLEOTIDE SEQUENCE [LARGE SCALE GENOMIC DNA]</scope>
    <source>
        <strain evidence="8 9">DSM 102255</strain>
    </source>
</reference>
<dbReference type="InterPro" id="IPR001623">
    <property type="entry name" value="DnaJ_domain"/>
</dbReference>
<evidence type="ECO:0000256" key="2">
    <source>
        <dbReference type="ARBA" id="ARBA00022692"/>
    </source>
</evidence>
<dbReference type="Proteomes" id="UP000552700">
    <property type="component" value="Unassembled WGS sequence"/>
</dbReference>
<comment type="similarity">
    <text evidence="5">Belongs to the TIM14 family.</text>
</comment>
<evidence type="ECO:0000259" key="7">
    <source>
        <dbReference type="SMART" id="SM00271"/>
    </source>
</evidence>
<dbReference type="Gene3D" id="1.10.287.110">
    <property type="entry name" value="DnaJ domain"/>
    <property type="match status" value="1"/>
</dbReference>
<proteinExistence type="inferred from homology"/>
<dbReference type="SUPFAM" id="SSF46565">
    <property type="entry name" value="Chaperone J-domain"/>
    <property type="match status" value="1"/>
</dbReference>
<keyword evidence="9" id="KW-1185">Reference proteome</keyword>
<evidence type="ECO:0000256" key="5">
    <source>
        <dbReference type="ARBA" id="ARBA00038105"/>
    </source>
</evidence>
<dbReference type="InterPro" id="IPR036869">
    <property type="entry name" value="J_dom_sf"/>
</dbReference>
<keyword evidence="3 6" id="KW-1133">Transmembrane helix</keyword>
<evidence type="ECO:0000256" key="1">
    <source>
        <dbReference type="ARBA" id="ARBA00004167"/>
    </source>
</evidence>
<feature type="domain" description="J" evidence="7">
    <location>
        <begin position="89"/>
        <end position="143"/>
    </location>
</feature>
<dbReference type="AlphaFoldDB" id="A0A841J3M4"/>